<dbReference type="InterPro" id="IPR035979">
    <property type="entry name" value="RBD_domain_sf"/>
</dbReference>
<dbReference type="HOGENOM" id="CLU_030044_1_0_1"/>
<accession>R7S5R2</accession>
<dbReference type="KEGG" id="psq:PUNSTDRAFT_55250"/>
<dbReference type="PROSITE" id="PS50102">
    <property type="entry name" value="RRM"/>
    <property type="match status" value="1"/>
</dbReference>
<feature type="compositionally biased region" description="Polar residues" evidence="3">
    <location>
        <begin position="425"/>
        <end position="436"/>
    </location>
</feature>
<dbReference type="InterPro" id="IPR000504">
    <property type="entry name" value="RRM_dom"/>
</dbReference>
<evidence type="ECO:0000313" key="6">
    <source>
        <dbReference type="Proteomes" id="UP000054196"/>
    </source>
</evidence>
<evidence type="ECO:0000256" key="2">
    <source>
        <dbReference type="PROSITE-ProRule" id="PRU00176"/>
    </source>
</evidence>
<dbReference type="Gene3D" id="3.30.70.330">
    <property type="match status" value="1"/>
</dbReference>
<dbReference type="PANTHER" id="PTHR23236">
    <property type="entry name" value="EUKARYOTIC TRANSLATION INITIATION FACTOR 4B/4H"/>
    <property type="match status" value="1"/>
</dbReference>
<dbReference type="Proteomes" id="UP000054196">
    <property type="component" value="Unassembled WGS sequence"/>
</dbReference>
<evidence type="ECO:0000256" key="3">
    <source>
        <dbReference type="SAM" id="MobiDB-lite"/>
    </source>
</evidence>
<dbReference type="OMA" id="WTTVPNK"/>
<dbReference type="GO" id="GO:0003723">
    <property type="term" value="F:RNA binding"/>
    <property type="evidence" value="ECO:0007669"/>
    <property type="project" value="UniProtKB-UniRule"/>
</dbReference>
<evidence type="ECO:0000259" key="4">
    <source>
        <dbReference type="PROSITE" id="PS50102"/>
    </source>
</evidence>
<dbReference type="GO" id="GO:0005730">
    <property type="term" value="C:nucleolus"/>
    <property type="evidence" value="ECO:0007669"/>
    <property type="project" value="TreeGrafter"/>
</dbReference>
<dbReference type="EMBL" id="JH687552">
    <property type="protein sequence ID" value="EIN04911.1"/>
    <property type="molecule type" value="Genomic_DNA"/>
</dbReference>
<feature type="compositionally biased region" description="Basic and acidic residues" evidence="3">
    <location>
        <begin position="188"/>
        <end position="200"/>
    </location>
</feature>
<protein>
    <recommendedName>
        <fullName evidence="4">RRM domain-containing protein</fullName>
    </recommendedName>
</protein>
<feature type="compositionally biased region" description="Basic and acidic residues" evidence="3">
    <location>
        <begin position="372"/>
        <end position="388"/>
    </location>
</feature>
<evidence type="ECO:0000313" key="5">
    <source>
        <dbReference type="EMBL" id="EIN04911.1"/>
    </source>
</evidence>
<gene>
    <name evidence="5" type="ORF">PUNSTDRAFT_55250</name>
</gene>
<keyword evidence="6" id="KW-1185">Reference proteome</keyword>
<proteinExistence type="predicted"/>
<feature type="domain" description="RRM" evidence="4">
    <location>
        <begin position="79"/>
        <end position="154"/>
    </location>
</feature>
<dbReference type="SUPFAM" id="SSF54928">
    <property type="entry name" value="RNA-binding domain, RBD"/>
    <property type="match status" value="1"/>
</dbReference>
<dbReference type="eggNOG" id="KOG0118">
    <property type="taxonomic scope" value="Eukaryota"/>
</dbReference>
<sequence length="486" mass="52101">MAPKKTGKQKMSLNEFLGDNALGSWADEMDSLPTAPAAREDDGYSGDRRGRDDFLSSRPDRGFGGPPREDLPLPSQPPYTAFVGNLAFDLQEIELEGFFAPSKTKSVKIIKDRDDRPKGFGYIEFETLDGLKDGISRSGTNLNGRTVRVSVAEPPKERGFGSGGFDDEKFASPWRRDGPLPDLPNSRESSRRPSRFDAERVQASASDGINDWRSSPRGPPPPLPGDDREAPSFRRKASGLRNDTPAGPADVEDTWAKGSKFKPSEEPPSRFGSMRGRGDMGPPPSSEAEGDWRSAARPRPAGRDSTSPSSSVPPTPNMGRRRLELLPRSNAASASPTPLSSPKMASAQATSAPRSNPFGDARPVDVSNREAAITERLEKEREAIKDKATFPMGRTTSQQRSSREGHSMSRSSSHAGEARSPGASIPSTPSSRTFNASAAGVRPAISFARAAGNKNVDAAPDEAAKGTAEVEAEVNEVANQLGETTI</sequence>
<dbReference type="PANTHER" id="PTHR23236:SF11">
    <property type="entry name" value="EUKARYOTIC TRANSLATION INITIATION FACTOR 4H"/>
    <property type="match status" value="1"/>
</dbReference>
<dbReference type="RefSeq" id="XP_007387834.1">
    <property type="nucleotide sequence ID" value="XM_007387772.1"/>
</dbReference>
<feature type="compositionally biased region" description="Basic and acidic residues" evidence="3">
    <location>
        <begin position="38"/>
        <end position="71"/>
    </location>
</feature>
<evidence type="ECO:0000256" key="1">
    <source>
        <dbReference type="ARBA" id="ARBA00022884"/>
    </source>
</evidence>
<keyword evidence="1 2" id="KW-0694">RNA-binding</keyword>
<organism evidence="5 6">
    <name type="scientific">Punctularia strigosozonata (strain HHB-11173)</name>
    <name type="common">White-rot fungus</name>
    <dbReference type="NCBI Taxonomy" id="741275"/>
    <lineage>
        <taxon>Eukaryota</taxon>
        <taxon>Fungi</taxon>
        <taxon>Dikarya</taxon>
        <taxon>Basidiomycota</taxon>
        <taxon>Agaricomycotina</taxon>
        <taxon>Agaricomycetes</taxon>
        <taxon>Corticiales</taxon>
        <taxon>Punctulariaceae</taxon>
        <taxon>Punctularia</taxon>
    </lineage>
</organism>
<feature type="compositionally biased region" description="Low complexity" evidence="3">
    <location>
        <begin position="329"/>
        <end position="342"/>
    </location>
</feature>
<feature type="compositionally biased region" description="Basic and acidic residues" evidence="3">
    <location>
        <begin position="166"/>
        <end position="179"/>
    </location>
</feature>
<feature type="region of interest" description="Disordered" evidence="3">
    <location>
        <begin position="132"/>
        <end position="437"/>
    </location>
</feature>
<reference evidence="6" key="1">
    <citation type="journal article" date="2012" name="Science">
        <title>The Paleozoic origin of enzymatic lignin decomposition reconstructed from 31 fungal genomes.</title>
        <authorList>
            <person name="Floudas D."/>
            <person name="Binder M."/>
            <person name="Riley R."/>
            <person name="Barry K."/>
            <person name="Blanchette R.A."/>
            <person name="Henrissat B."/>
            <person name="Martinez A.T."/>
            <person name="Otillar R."/>
            <person name="Spatafora J.W."/>
            <person name="Yadav J.S."/>
            <person name="Aerts A."/>
            <person name="Benoit I."/>
            <person name="Boyd A."/>
            <person name="Carlson A."/>
            <person name="Copeland A."/>
            <person name="Coutinho P.M."/>
            <person name="de Vries R.P."/>
            <person name="Ferreira P."/>
            <person name="Findley K."/>
            <person name="Foster B."/>
            <person name="Gaskell J."/>
            <person name="Glotzer D."/>
            <person name="Gorecki P."/>
            <person name="Heitman J."/>
            <person name="Hesse C."/>
            <person name="Hori C."/>
            <person name="Igarashi K."/>
            <person name="Jurgens J.A."/>
            <person name="Kallen N."/>
            <person name="Kersten P."/>
            <person name="Kohler A."/>
            <person name="Kuees U."/>
            <person name="Kumar T.K.A."/>
            <person name="Kuo A."/>
            <person name="LaButti K."/>
            <person name="Larrondo L.F."/>
            <person name="Lindquist E."/>
            <person name="Ling A."/>
            <person name="Lombard V."/>
            <person name="Lucas S."/>
            <person name="Lundell T."/>
            <person name="Martin R."/>
            <person name="McLaughlin D.J."/>
            <person name="Morgenstern I."/>
            <person name="Morin E."/>
            <person name="Murat C."/>
            <person name="Nagy L.G."/>
            <person name="Nolan M."/>
            <person name="Ohm R.A."/>
            <person name="Patyshakuliyeva A."/>
            <person name="Rokas A."/>
            <person name="Ruiz-Duenas F.J."/>
            <person name="Sabat G."/>
            <person name="Salamov A."/>
            <person name="Samejima M."/>
            <person name="Schmutz J."/>
            <person name="Slot J.C."/>
            <person name="St John F."/>
            <person name="Stenlid J."/>
            <person name="Sun H."/>
            <person name="Sun S."/>
            <person name="Syed K."/>
            <person name="Tsang A."/>
            <person name="Wiebenga A."/>
            <person name="Young D."/>
            <person name="Pisabarro A."/>
            <person name="Eastwood D.C."/>
            <person name="Martin F."/>
            <person name="Cullen D."/>
            <person name="Grigoriev I.V."/>
            <person name="Hibbett D.S."/>
        </authorList>
    </citation>
    <scope>NUCLEOTIDE SEQUENCE [LARGE SCALE GENOMIC DNA]</scope>
    <source>
        <strain evidence="6">HHB-11173 SS5</strain>
    </source>
</reference>
<dbReference type="OrthoDB" id="48651at2759"/>
<dbReference type="InterPro" id="IPR012677">
    <property type="entry name" value="Nucleotide-bd_a/b_plait_sf"/>
</dbReference>
<dbReference type="SMART" id="SM00360">
    <property type="entry name" value="RRM"/>
    <property type="match status" value="1"/>
</dbReference>
<dbReference type="Pfam" id="PF00076">
    <property type="entry name" value="RRM_1"/>
    <property type="match status" value="1"/>
</dbReference>
<dbReference type="GeneID" id="18883950"/>
<feature type="region of interest" description="Disordered" evidence="3">
    <location>
        <begin position="25"/>
        <end position="77"/>
    </location>
</feature>
<dbReference type="AlphaFoldDB" id="R7S5R2"/>
<name>R7S5R2_PUNST</name>